<evidence type="ECO:0000256" key="3">
    <source>
        <dbReference type="ARBA" id="ARBA00024195"/>
    </source>
</evidence>
<feature type="signal peptide" evidence="4">
    <location>
        <begin position="1"/>
        <end position="18"/>
    </location>
</feature>
<keyword evidence="8" id="KW-1185">Reference proteome</keyword>
<dbReference type="InterPro" id="IPR018114">
    <property type="entry name" value="TRYPSIN_HIS"/>
</dbReference>
<dbReference type="EMBL" id="OU895877">
    <property type="protein sequence ID" value="CAG9797985.1"/>
    <property type="molecule type" value="Genomic_DNA"/>
</dbReference>
<dbReference type="Pfam" id="PF12032">
    <property type="entry name" value="CLIP"/>
    <property type="match status" value="1"/>
</dbReference>
<dbReference type="PANTHER" id="PTHR24260:SF147">
    <property type="entry name" value="EG:BACR7A4.3 PROTEIN-RELATED"/>
    <property type="match status" value="1"/>
</dbReference>
<dbReference type="SUPFAM" id="SSF50494">
    <property type="entry name" value="Trypsin-like serine proteases"/>
    <property type="match status" value="1"/>
</dbReference>
<dbReference type="InterPro" id="IPR043504">
    <property type="entry name" value="Peptidase_S1_PA_chymotrypsin"/>
</dbReference>
<evidence type="ECO:0000256" key="2">
    <source>
        <dbReference type="ARBA" id="ARBA00023157"/>
    </source>
</evidence>
<sequence>MMKVLILSFLMLFFIAKCDDSVPCLFKDGSFGKCVDIRSCQSLLTQYRQKTISAQDIPICDHAKRLVCCPRISAKKCREYGRNAVEIARMPSLLLINEFQEVVIKTKCKHKPTSLVVGGEEAKLHEFPHQGLLGYQKDRSVEWLCGGSLISPDFVLTAAHCVYSPDHGIVKYVKLGINDRGYDGDKFVLSTVEQRHKYPRGD</sequence>
<dbReference type="InterPro" id="IPR051333">
    <property type="entry name" value="CLIP_Serine_Protease"/>
</dbReference>
<evidence type="ECO:0008006" key="9">
    <source>
        <dbReference type="Google" id="ProtNLM"/>
    </source>
</evidence>
<feature type="domain" description="Clip" evidence="6">
    <location>
        <begin position="24"/>
        <end position="69"/>
    </location>
</feature>
<evidence type="ECO:0000256" key="4">
    <source>
        <dbReference type="SAM" id="SignalP"/>
    </source>
</evidence>
<name>A0A9N9WM00_9DIPT</name>
<dbReference type="InterPro" id="IPR022700">
    <property type="entry name" value="CLIP"/>
</dbReference>
<dbReference type="InterPro" id="IPR009003">
    <property type="entry name" value="Peptidase_S1_PA"/>
</dbReference>
<dbReference type="Pfam" id="PF00089">
    <property type="entry name" value="Trypsin"/>
    <property type="match status" value="1"/>
</dbReference>
<reference evidence="7" key="2">
    <citation type="submission" date="2022-10" db="EMBL/GenBank/DDBJ databases">
        <authorList>
            <consortium name="ENA_rothamsted_submissions"/>
            <consortium name="culmorum"/>
            <person name="King R."/>
        </authorList>
    </citation>
    <scope>NUCLEOTIDE SEQUENCE</scope>
</reference>
<evidence type="ECO:0000259" key="5">
    <source>
        <dbReference type="Pfam" id="PF00089"/>
    </source>
</evidence>
<protein>
    <recommendedName>
        <fullName evidence="9">CLIP domain-containing serine protease</fullName>
    </recommendedName>
</protein>
<gene>
    <name evidence="7" type="ORF">CHIRRI_LOCUS970</name>
</gene>
<accession>A0A9N9WM00</accession>
<evidence type="ECO:0000313" key="7">
    <source>
        <dbReference type="EMBL" id="CAG9797985.1"/>
    </source>
</evidence>
<feature type="domain" description="Peptidase S1" evidence="5">
    <location>
        <begin position="116"/>
        <end position="167"/>
    </location>
</feature>
<evidence type="ECO:0000256" key="1">
    <source>
        <dbReference type="ARBA" id="ARBA00022729"/>
    </source>
</evidence>
<dbReference type="Proteomes" id="UP001153620">
    <property type="component" value="Chromosome 1"/>
</dbReference>
<dbReference type="GO" id="GO:0004252">
    <property type="term" value="F:serine-type endopeptidase activity"/>
    <property type="evidence" value="ECO:0007669"/>
    <property type="project" value="InterPro"/>
</dbReference>
<organism evidence="7 8">
    <name type="scientific">Chironomus riparius</name>
    <dbReference type="NCBI Taxonomy" id="315576"/>
    <lineage>
        <taxon>Eukaryota</taxon>
        <taxon>Metazoa</taxon>
        <taxon>Ecdysozoa</taxon>
        <taxon>Arthropoda</taxon>
        <taxon>Hexapoda</taxon>
        <taxon>Insecta</taxon>
        <taxon>Pterygota</taxon>
        <taxon>Neoptera</taxon>
        <taxon>Endopterygota</taxon>
        <taxon>Diptera</taxon>
        <taxon>Nematocera</taxon>
        <taxon>Chironomoidea</taxon>
        <taxon>Chironomidae</taxon>
        <taxon>Chironominae</taxon>
        <taxon>Chironomus</taxon>
    </lineage>
</organism>
<feature type="chain" id="PRO_5040450852" description="CLIP domain-containing serine protease" evidence="4">
    <location>
        <begin position="19"/>
        <end position="202"/>
    </location>
</feature>
<keyword evidence="1 4" id="KW-0732">Signal</keyword>
<reference evidence="7" key="1">
    <citation type="submission" date="2022-01" db="EMBL/GenBank/DDBJ databases">
        <authorList>
            <person name="King R."/>
        </authorList>
    </citation>
    <scope>NUCLEOTIDE SEQUENCE</scope>
</reference>
<evidence type="ECO:0000313" key="8">
    <source>
        <dbReference type="Proteomes" id="UP001153620"/>
    </source>
</evidence>
<dbReference type="InterPro" id="IPR001254">
    <property type="entry name" value="Trypsin_dom"/>
</dbReference>
<dbReference type="Gene3D" id="2.40.10.10">
    <property type="entry name" value="Trypsin-like serine proteases"/>
    <property type="match status" value="1"/>
</dbReference>
<proteinExistence type="inferred from homology"/>
<dbReference type="PROSITE" id="PS00134">
    <property type="entry name" value="TRYPSIN_HIS"/>
    <property type="match status" value="1"/>
</dbReference>
<dbReference type="OrthoDB" id="6339452at2759"/>
<keyword evidence="2" id="KW-1015">Disulfide bond</keyword>
<comment type="similarity">
    <text evidence="3">Belongs to the peptidase S1 family. CLIP subfamily.</text>
</comment>
<evidence type="ECO:0000259" key="6">
    <source>
        <dbReference type="Pfam" id="PF12032"/>
    </source>
</evidence>
<dbReference type="AlphaFoldDB" id="A0A9N9WM00"/>
<dbReference type="PANTHER" id="PTHR24260">
    <property type="match status" value="1"/>
</dbReference>
<dbReference type="GO" id="GO:0006508">
    <property type="term" value="P:proteolysis"/>
    <property type="evidence" value="ECO:0007669"/>
    <property type="project" value="InterPro"/>
</dbReference>